<protein>
    <submittedName>
        <fullName evidence="2">Uncharacterized protein</fullName>
    </submittedName>
</protein>
<dbReference type="RefSeq" id="XP_007414756.1">
    <property type="nucleotide sequence ID" value="XM_007414694.1"/>
</dbReference>
<feature type="compositionally biased region" description="Polar residues" evidence="1">
    <location>
        <begin position="44"/>
        <end position="55"/>
    </location>
</feature>
<name>F4S095_MELLP</name>
<dbReference type="InParanoid" id="F4S095"/>
<dbReference type="KEGG" id="mlr:MELLADRAFT_110578"/>
<proteinExistence type="predicted"/>
<reference evidence="3" key="1">
    <citation type="journal article" date="2011" name="Proc. Natl. Acad. Sci. U.S.A.">
        <title>Obligate biotrophy features unraveled by the genomic analysis of rust fungi.</title>
        <authorList>
            <person name="Duplessis S."/>
            <person name="Cuomo C.A."/>
            <person name="Lin Y.-C."/>
            <person name="Aerts A."/>
            <person name="Tisserant E."/>
            <person name="Veneault-Fourrey C."/>
            <person name="Joly D.L."/>
            <person name="Hacquard S."/>
            <person name="Amselem J."/>
            <person name="Cantarel B.L."/>
            <person name="Chiu R."/>
            <person name="Coutinho P.M."/>
            <person name="Feau N."/>
            <person name="Field M."/>
            <person name="Frey P."/>
            <person name="Gelhaye E."/>
            <person name="Goldberg J."/>
            <person name="Grabherr M.G."/>
            <person name="Kodira C.D."/>
            <person name="Kohler A."/>
            <person name="Kuees U."/>
            <person name="Lindquist E.A."/>
            <person name="Lucas S.M."/>
            <person name="Mago R."/>
            <person name="Mauceli E."/>
            <person name="Morin E."/>
            <person name="Murat C."/>
            <person name="Pangilinan J.L."/>
            <person name="Park R."/>
            <person name="Pearson M."/>
            <person name="Quesneville H."/>
            <person name="Rouhier N."/>
            <person name="Sakthikumar S."/>
            <person name="Salamov A.A."/>
            <person name="Schmutz J."/>
            <person name="Selles B."/>
            <person name="Shapiro H."/>
            <person name="Tanguay P."/>
            <person name="Tuskan G.A."/>
            <person name="Henrissat B."/>
            <person name="Van de Peer Y."/>
            <person name="Rouze P."/>
            <person name="Ellis J.G."/>
            <person name="Dodds P.N."/>
            <person name="Schein J.E."/>
            <person name="Zhong S."/>
            <person name="Hamelin R.C."/>
            <person name="Grigoriev I.V."/>
            <person name="Szabo L.J."/>
            <person name="Martin F."/>
        </authorList>
    </citation>
    <scope>NUCLEOTIDE SEQUENCE [LARGE SCALE GENOMIC DNA]</scope>
    <source>
        <strain evidence="3">98AG31 / pathotype 3-4-7</strain>
    </source>
</reference>
<dbReference type="AlphaFoldDB" id="F4S095"/>
<feature type="compositionally biased region" description="Acidic residues" evidence="1">
    <location>
        <begin position="83"/>
        <end position="105"/>
    </location>
</feature>
<organism evidence="3">
    <name type="scientific">Melampsora larici-populina (strain 98AG31 / pathotype 3-4-7)</name>
    <name type="common">Poplar leaf rust fungus</name>
    <dbReference type="NCBI Taxonomy" id="747676"/>
    <lineage>
        <taxon>Eukaryota</taxon>
        <taxon>Fungi</taxon>
        <taxon>Dikarya</taxon>
        <taxon>Basidiomycota</taxon>
        <taxon>Pucciniomycotina</taxon>
        <taxon>Pucciniomycetes</taxon>
        <taxon>Pucciniales</taxon>
        <taxon>Melampsoraceae</taxon>
        <taxon>Melampsora</taxon>
    </lineage>
</organism>
<dbReference type="HOGENOM" id="CLU_1971034_0_0_1"/>
<feature type="region of interest" description="Disordered" evidence="1">
    <location>
        <begin position="81"/>
        <end position="115"/>
    </location>
</feature>
<dbReference type="GeneID" id="18924122"/>
<dbReference type="OrthoDB" id="10615904at2759"/>
<accession>F4S095</accession>
<sequence>MSAISTTLVRRNAIRRTSVTSLKGNHPIPKRMGVHRVEDCVTPRASSDSGASPTSKAPVKRISKAAKLKAKLLADRFCPLEVTGDDSDEDSSDDDDSFEDDDDLPNLDSDPASKLESFRRQLLKNWG</sequence>
<evidence type="ECO:0000313" key="3">
    <source>
        <dbReference type="Proteomes" id="UP000001072"/>
    </source>
</evidence>
<gene>
    <name evidence="2" type="ORF">MELLADRAFT_110578</name>
</gene>
<feature type="region of interest" description="Disordered" evidence="1">
    <location>
        <begin position="42"/>
        <end position="61"/>
    </location>
</feature>
<dbReference type="VEuPathDB" id="FungiDB:MELLADRAFT_110578"/>
<evidence type="ECO:0000313" key="2">
    <source>
        <dbReference type="EMBL" id="EGG01922.1"/>
    </source>
</evidence>
<dbReference type="Proteomes" id="UP000001072">
    <property type="component" value="Unassembled WGS sequence"/>
</dbReference>
<keyword evidence="3" id="KW-1185">Reference proteome</keyword>
<evidence type="ECO:0000256" key="1">
    <source>
        <dbReference type="SAM" id="MobiDB-lite"/>
    </source>
</evidence>
<dbReference type="EMBL" id="GL883134">
    <property type="protein sequence ID" value="EGG01922.1"/>
    <property type="molecule type" value="Genomic_DNA"/>
</dbReference>